<dbReference type="InterPro" id="IPR027417">
    <property type="entry name" value="P-loop_NTPase"/>
</dbReference>
<dbReference type="CDD" id="cd19499">
    <property type="entry name" value="RecA-like_ClpB_Hsp104-like"/>
    <property type="match status" value="1"/>
</dbReference>
<keyword evidence="2" id="KW-0547">Nucleotide-binding</keyword>
<keyword evidence="5" id="KW-1133">Transmembrane helix</keyword>
<dbReference type="InterPro" id="IPR019489">
    <property type="entry name" value="Clp_ATPase_C"/>
</dbReference>
<gene>
    <name evidence="8" type="ORF">A3D03_00550</name>
</gene>
<feature type="domain" description="AAA+ ATPase" evidence="6">
    <location>
        <begin position="301"/>
        <end position="441"/>
    </location>
</feature>
<dbReference type="InterPro" id="IPR041546">
    <property type="entry name" value="ClpA/ClpB_AAA_lid"/>
</dbReference>
<name>A0A1F6A9N4_9BACT</name>
<dbReference type="GO" id="GO:0034605">
    <property type="term" value="P:cellular response to heat"/>
    <property type="evidence" value="ECO:0007669"/>
    <property type="project" value="TreeGrafter"/>
</dbReference>
<evidence type="ECO:0000313" key="8">
    <source>
        <dbReference type="EMBL" id="OGG21314.1"/>
    </source>
</evidence>
<dbReference type="InterPro" id="IPR003593">
    <property type="entry name" value="AAA+_ATPase"/>
</dbReference>
<dbReference type="Gene3D" id="3.40.50.300">
    <property type="entry name" value="P-loop containing nucleotide triphosphate hydrolases"/>
    <property type="match status" value="2"/>
</dbReference>
<feature type="transmembrane region" description="Helical" evidence="5">
    <location>
        <begin position="60"/>
        <end position="79"/>
    </location>
</feature>
<feature type="domain" description="Clp ATPase C-terminal" evidence="7">
    <location>
        <begin position="744"/>
        <end position="826"/>
    </location>
</feature>
<dbReference type="PRINTS" id="PR00300">
    <property type="entry name" value="CLPPROTEASEA"/>
</dbReference>
<dbReference type="Pfam" id="PF10431">
    <property type="entry name" value="ClpB_D2-small"/>
    <property type="match status" value="1"/>
</dbReference>
<evidence type="ECO:0000256" key="4">
    <source>
        <dbReference type="ARBA" id="ARBA00023186"/>
    </source>
</evidence>
<dbReference type="SMART" id="SM01086">
    <property type="entry name" value="ClpB_D2-small"/>
    <property type="match status" value="1"/>
</dbReference>
<evidence type="ECO:0000259" key="7">
    <source>
        <dbReference type="SMART" id="SM01086"/>
    </source>
</evidence>
<keyword evidence="3" id="KW-0067">ATP-binding</keyword>
<dbReference type="Pfam" id="PF17871">
    <property type="entry name" value="AAA_lid_9"/>
    <property type="match status" value="1"/>
</dbReference>
<dbReference type="SUPFAM" id="SSF52540">
    <property type="entry name" value="P-loop containing nucleoside triphosphate hydrolases"/>
    <property type="match status" value="2"/>
</dbReference>
<dbReference type="STRING" id="1798384.A3D03_00550"/>
<feature type="transmembrane region" description="Helical" evidence="5">
    <location>
        <begin position="20"/>
        <end position="40"/>
    </location>
</feature>
<dbReference type="InterPro" id="IPR050130">
    <property type="entry name" value="ClpA_ClpB"/>
</dbReference>
<keyword evidence="1" id="KW-0677">Repeat</keyword>
<dbReference type="Proteomes" id="UP000177092">
    <property type="component" value="Unassembled WGS sequence"/>
</dbReference>
<dbReference type="Pfam" id="PF00004">
    <property type="entry name" value="AAA"/>
    <property type="match status" value="1"/>
</dbReference>
<evidence type="ECO:0000259" key="6">
    <source>
        <dbReference type="SMART" id="SM00382"/>
    </source>
</evidence>
<evidence type="ECO:0000256" key="1">
    <source>
        <dbReference type="ARBA" id="ARBA00022737"/>
    </source>
</evidence>
<dbReference type="Gene3D" id="1.10.8.60">
    <property type="match status" value="2"/>
</dbReference>
<dbReference type="AlphaFoldDB" id="A0A1F6A9N4"/>
<keyword evidence="5" id="KW-0812">Transmembrane</keyword>
<evidence type="ECO:0000256" key="5">
    <source>
        <dbReference type="SAM" id="Phobius"/>
    </source>
</evidence>
<keyword evidence="5" id="KW-0472">Membrane</keyword>
<dbReference type="CDD" id="cd00009">
    <property type="entry name" value="AAA"/>
    <property type="match status" value="1"/>
</dbReference>
<evidence type="ECO:0000313" key="9">
    <source>
        <dbReference type="Proteomes" id="UP000177092"/>
    </source>
</evidence>
<dbReference type="GO" id="GO:0016887">
    <property type="term" value="F:ATP hydrolysis activity"/>
    <property type="evidence" value="ECO:0007669"/>
    <property type="project" value="InterPro"/>
</dbReference>
<evidence type="ECO:0000256" key="3">
    <source>
        <dbReference type="ARBA" id="ARBA00022840"/>
    </source>
</evidence>
<feature type="transmembrane region" description="Helical" evidence="5">
    <location>
        <begin position="85"/>
        <end position="118"/>
    </location>
</feature>
<sequence>MSFLPDYLDWHYQKVLFKLLLLWRNLTLFPMYYFSVGLHLKTLLSPWKKQTIRMKPGFHLEDFMGVVSFNIISRIMGLILRGTVISYGIFFFFFLGIIGFLPTLLWCLIPFLTIPIYLKRKLPLDSIVSEMLKKSQNSLKNLALLMLSHRVAQDIFWRLGLNPLVLKTSLGTKADPGNYPAFWEKYSANSKNMGFNQLVFKVIDIYEPLKNIISDNNLKLGDVEHTASWVEKLSLLKNIPMIWDLKKIKSMAGIGVDWAYGFTVEFDKYSRDLTKLNITYPFLVGREEELEKMQRILMKTDSNNILIIGDPGVGRHILVETMAYRIKSGDCRPEISHKRILSLSMHSLISSKPSVLEVKGIASEIIEEASNAGNIFVMIDDIDKFVATGEGRIDLTDVLMKFTDSDIGFIGITDSIAYHKFIETNSELDRSFEKIYLHPPSMDILIEELELSIVPVLERKHKMFITYPSVKKTIEDAEKYITTTPFPGKAIELMDQSAVYAKTRCNSRVLQPVHIDQFIAEKLSLPLGEIKASEKDRLLNIEKIMHQRVVNQEKAIDAVASAIRRSRLGISSDKKPVGTFLFLGPTGVGKTETAKALAHAYFGDENNMLRFDMGAYQKEEGLERLIGSIKIGSPGELTSRLRDRPFSLILLDEIEKADKQIYNLFLTLIDEGYITDYLGHKIFAKNAIIIATSNAGAEFIRQSLTKGIAGDELKKTLLDFVQKENIYSPEFLNRFDEVVVFTPLTEGQMREVARLMLEKLNKRLSAKEISIEITPDLIRNLASFGYDPQFGARSMNRTITEKIENQIAIKMLEGNVKKGEAIKINL</sequence>
<dbReference type="SMART" id="SM00382">
    <property type="entry name" value="AAA"/>
    <property type="match status" value="2"/>
</dbReference>
<dbReference type="GO" id="GO:0005524">
    <property type="term" value="F:ATP binding"/>
    <property type="evidence" value="ECO:0007669"/>
    <property type="project" value="UniProtKB-KW"/>
</dbReference>
<reference evidence="8 9" key="1">
    <citation type="journal article" date="2016" name="Nat. Commun.">
        <title>Thousands of microbial genomes shed light on interconnected biogeochemical processes in an aquifer system.</title>
        <authorList>
            <person name="Anantharaman K."/>
            <person name="Brown C.T."/>
            <person name="Hug L.A."/>
            <person name="Sharon I."/>
            <person name="Castelle C.J."/>
            <person name="Probst A.J."/>
            <person name="Thomas B.C."/>
            <person name="Singh A."/>
            <person name="Wilkins M.J."/>
            <person name="Karaoz U."/>
            <person name="Brodie E.L."/>
            <person name="Williams K.H."/>
            <person name="Hubbard S.S."/>
            <person name="Banfield J.F."/>
        </authorList>
    </citation>
    <scope>NUCLEOTIDE SEQUENCE [LARGE SCALE GENOMIC DNA]</scope>
</reference>
<dbReference type="PANTHER" id="PTHR11638">
    <property type="entry name" value="ATP-DEPENDENT CLP PROTEASE"/>
    <property type="match status" value="1"/>
</dbReference>
<dbReference type="PANTHER" id="PTHR11638:SF18">
    <property type="entry name" value="HEAT SHOCK PROTEIN 104"/>
    <property type="match status" value="1"/>
</dbReference>
<dbReference type="InterPro" id="IPR001270">
    <property type="entry name" value="ClpA/B"/>
</dbReference>
<proteinExistence type="predicted"/>
<feature type="domain" description="AAA+ ATPase" evidence="6">
    <location>
        <begin position="576"/>
        <end position="719"/>
    </location>
</feature>
<dbReference type="GO" id="GO:0005737">
    <property type="term" value="C:cytoplasm"/>
    <property type="evidence" value="ECO:0007669"/>
    <property type="project" value="TreeGrafter"/>
</dbReference>
<keyword evidence="4" id="KW-0143">Chaperone</keyword>
<evidence type="ECO:0008006" key="10">
    <source>
        <dbReference type="Google" id="ProtNLM"/>
    </source>
</evidence>
<dbReference type="EMBL" id="MFJN01000024">
    <property type="protein sequence ID" value="OGG21314.1"/>
    <property type="molecule type" value="Genomic_DNA"/>
</dbReference>
<dbReference type="Pfam" id="PF07724">
    <property type="entry name" value="AAA_2"/>
    <property type="match status" value="1"/>
</dbReference>
<evidence type="ECO:0000256" key="2">
    <source>
        <dbReference type="ARBA" id="ARBA00022741"/>
    </source>
</evidence>
<dbReference type="InterPro" id="IPR003959">
    <property type="entry name" value="ATPase_AAA_core"/>
</dbReference>
<accession>A0A1F6A9N4</accession>
<organism evidence="8 9">
    <name type="scientific">Candidatus Gottesmanbacteria bacterium RIFCSPHIGHO2_02_FULL_40_13</name>
    <dbReference type="NCBI Taxonomy" id="1798384"/>
    <lineage>
        <taxon>Bacteria</taxon>
        <taxon>Candidatus Gottesmaniibacteriota</taxon>
    </lineage>
</organism>
<comment type="caution">
    <text evidence="8">The sequence shown here is derived from an EMBL/GenBank/DDBJ whole genome shotgun (WGS) entry which is preliminary data.</text>
</comment>
<protein>
    <recommendedName>
        <fullName evidence="10">Clp R domain-containing protein</fullName>
    </recommendedName>
</protein>